<dbReference type="SUPFAM" id="SSF81660">
    <property type="entry name" value="Metal cation-transporting ATPase, ATP-binding domain N"/>
    <property type="match status" value="1"/>
</dbReference>
<dbReference type="InterPro" id="IPR023298">
    <property type="entry name" value="ATPase_P-typ_TM_dom_sf"/>
</dbReference>
<keyword evidence="8 9" id="KW-0472">Membrane</keyword>
<dbReference type="Gene3D" id="3.40.1110.10">
    <property type="entry name" value="Calcium-transporting ATPase, cytoplasmic domain N"/>
    <property type="match status" value="2"/>
</dbReference>
<keyword evidence="6" id="KW-1278">Translocase</keyword>
<dbReference type="InterPro" id="IPR044492">
    <property type="entry name" value="P_typ_ATPase_HD_dom"/>
</dbReference>
<feature type="transmembrane region" description="Helical" evidence="9">
    <location>
        <begin position="45"/>
        <end position="68"/>
    </location>
</feature>
<dbReference type="InterPro" id="IPR001757">
    <property type="entry name" value="P_typ_ATPase"/>
</dbReference>
<dbReference type="SFLD" id="SFLDF00027">
    <property type="entry name" value="p-type_atpase"/>
    <property type="match status" value="1"/>
</dbReference>
<protein>
    <submittedName>
        <fullName evidence="11">Cation-translocating P-type ATPase</fullName>
    </submittedName>
</protein>
<evidence type="ECO:0000256" key="3">
    <source>
        <dbReference type="ARBA" id="ARBA00022692"/>
    </source>
</evidence>
<dbReference type="PANTHER" id="PTHR43294">
    <property type="entry name" value="SODIUM/POTASSIUM-TRANSPORTING ATPASE SUBUNIT ALPHA"/>
    <property type="match status" value="1"/>
</dbReference>
<keyword evidence="4" id="KW-0547">Nucleotide-binding</keyword>
<organism evidence="11 12">
    <name type="scientific">Variovorax ureilyticus</name>
    <dbReference type="NCBI Taxonomy" id="1836198"/>
    <lineage>
        <taxon>Bacteria</taxon>
        <taxon>Pseudomonadati</taxon>
        <taxon>Pseudomonadota</taxon>
        <taxon>Betaproteobacteria</taxon>
        <taxon>Burkholderiales</taxon>
        <taxon>Comamonadaceae</taxon>
        <taxon>Variovorax</taxon>
    </lineage>
</organism>
<dbReference type="SMART" id="SM00831">
    <property type="entry name" value="Cation_ATPase_N"/>
    <property type="match status" value="1"/>
</dbReference>
<comment type="subcellular location">
    <subcellularLocation>
        <location evidence="1">Membrane</location>
        <topology evidence="1">Multi-pass membrane protein</topology>
    </subcellularLocation>
</comment>
<dbReference type="Gene3D" id="2.70.150.10">
    <property type="entry name" value="Calcium-transporting ATPase, cytoplasmic transduction domain A"/>
    <property type="match status" value="1"/>
</dbReference>
<dbReference type="InterPro" id="IPR004014">
    <property type="entry name" value="ATPase_P-typ_cation-transptr_N"/>
</dbReference>
<dbReference type="Pfam" id="PF00689">
    <property type="entry name" value="Cation_ATPase_C"/>
    <property type="match status" value="1"/>
</dbReference>
<evidence type="ECO:0000256" key="4">
    <source>
        <dbReference type="ARBA" id="ARBA00022741"/>
    </source>
</evidence>
<feature type="transmembrane region" description="Helical" evidence="9">
    <location>
        <begin position="264"/>
        <end position="288"/>
    </location>
</feature>
<evidence type="ECO:0000313" key="12">
    <source>
        <dbReference type="Proteomes" id="UP001365846"/>
    </source>
</evidence>
<keyword evidence="12" id="KW-1185">Reference proteome</keyword>
<reference evidence="11 12" key="1">
    <citation type="submission" date="2024-03" db="EMBL/GenBank/DDBJ databases">
        <title>Novel species of the genus Variovorax.</title>
        <authorList>
            <person name="Liu Q."/>
            <person name="Xin Y.-H."/>
        </authorList>
    </citation>
    <scope>NUCLEOTIDE SEQUENCE [LARGE SCALE GENOMIC DNA]</scope>
    <source>
        <strain evidence="11 12">KACC 18899</strain>
    </source>
</reference>
<evidence type="ECO:0000256" key="8">
    <source>
        <dbReference type="ARBA" id="ARBA00023136"/>
    </source>
</evidence>
<dbReference type="InterPro" id="IPR023214">
    <property type="entry name" value="HAD_sf"/>
</dbReference>
<dbReference type="PRINTS" id="PR00119">
    <property type="entry name" value="CATATPASE"/>
</dbReference>
<keyword evidence="7 9" id="KW-1133">Transmembrane helix</keyword>
<sequence length="856" mass="91117">MSTAPPPSAPHPLDGGLGEDEAALRLRRDGPNELPVSRPRGLLRLALAVASEPMLLLLVACGAIYMVLGDAHEALMLLGFVFVVMGISFFQQRRSERALDALRDLSSPQALVLRGPTPRRIAARELVVGDVVLLAEGDRVPADMDLLEASNLAVDESLLTGESMPVAKEAAASRQATDAAKAFSGTLVTSGTGRGCVTATGEHSALGRIGKSLAGIAADATPIQHETRRVVKRVAAVGLALAGVLALAYAITRGDWLHGVLAGLTLAMAVLPEELPVVLTLFLGLGAWRLTREKVLARSIPAIERLGATTVLCVDKTGTLTANRMTVRRVWSDEAVYDRVSSAGQVLQEELHGVLEYAVLASHRRAFDPMESAIAFAGQRLLAGTEHLHADWTLVDDYPLSPEMLAMSRVWQSPDRQERLIAAKGAPEAIVDLCHMDADQAAIVAAQVRAMAQDGLRVLGVAQATFDAAALPALQHDFEFRFLGLVGLEDPVRPDVPDAIAECRKAGIRVVMMTGDHSATALSVARQAGLMTDAPPITGVELAAMSDEDLQARLAGAHIFSRVQPDQKLRLVRAFLAHGDVVAMTGDGVNDAPALKAADIGVAMGARGTEVAREAAALVLMNDDFASLVTAVRYGRRVFANLRKAIVFVVAAHVPIVGLSIVPVLLGWPMLLMPVHILFLQLIIDPACSVVFEAQPLEADAMKTPPRRADQRLFDAALLVRGLWQGIGLLALLVAVYAGARLQAAPDVDGDDVARTLTFMVLVLSNLALIQTNRSWARGPRRRDRESDRQFAWIALGTIALLGLVLAVPAVGRLFSFAPLSPALLAAALGVSVLSFSWFECVKWILLRPGAPGGPR</sequence>
<comment type="caution">
    <text evidence="11">The sequence shown here is derived from an EMBL/GenBank/DDBJ whole genome shotgun (WGS) entry which is preliminary data.</text>
</comment>
<dbReference type="InterPro" id="IPR006068">
    <property type="entry name" value="ATPase_P-typ_cation-transptr_C"/>
</dbReference>
<dbReference type="InterPro" id="IPR050510">
    <property type="entry name" value="Cation_transp_ATPase_P-type"/>
</dbReference>
<dbReference type="SUPFAM" id="SSF81653">
    <property type="entry name" value="Calcium ATPase, transduction domain A"/>
    <property type="match status" value="1"/>
</dbReference>
<evidence type="ECO:0000256" key="1">
    <source>
        <dbReference type="ARBA" id="ARBA00004141"/>
    </source>
</evidence>
<feature type="transmembrane region" description="Helical" evidence="9">
    <location>
        <begin position="791"/>
        <end position="811"/>
    </location>
</feature>
<dbReference type="PRINTS" id="PR00120">
    <property type="entry name" value="HATPASE"/>
</dbReference>
<dbReference type="RefSeq" id="WP_340358416.1">
    <property type="nucleotide sequence ID" value="NZ_JBBKZU010000008.1"/>
</dbReference>
<feature type="transmembrane region" description="Helical" evidence="9">
    <location>
        <begin position="672"/>
        <end position="692"/>
    </location>
</feature>
<dbReference type="NCBIfam" id="TIGR01494">
    <property type="entry name" value="ATPase_P-type"/>
    <property type="match status" value="2"/>
</dbReference>
<proteinExistence type="inferred from homology"/>
<keyword evidence="3 9" id="KW-0812">Transmembrane</keyword>
<dbReference type="Pfam" id="PF00122">
    <property type="entry name" value="E1-E2_ATPase"/>
    <property type="match status" value="1"/>
</dbReference>
<dbReference type="Proteomes" id="UP001365846">
    <property type="component" value="Unassembled WGS sequence"/>
</dbReference>
<feature type="transmembrane region" description="Helical" evidence="9">
    <location>
        <begin position="74"/>
        <end position="90"/>
    </location>
</feature>
<dbReference type="SUPFAM" id="SSF81665">
    <property type="entry name" value="Calcium ATPase, transmembrane domain M"/>
    <property type="match status" value="1"/>
</dbReference>
<evidence type="ECO:0000313" key="11">
    <source>
        <dbReference type="EMBL" id="MEJ8813169.1"/>
    </source>
</evidence>
<dbReference type="SFLD" id="SFLDG00002">
    <property type="entry name" value="C1.7:_P-type_atpase_like"/>
    <property type="match status" value="1"/>
</dbReference>
<accession>A0ABU8VJS4</accession>
<feature type="domain" description="Cation-transporting P-type ATPase N-terminal" evidence="10">
    <location>
        <begin position="9"/>
        <end position="70"/>
    </location>
</feature>
<dbReference type="PANTHER" id="PTHR43294:SF20">
    <property type="entry name" value="P-TYPE ATPASE"/>
    <property type="match status" value="1"/>
</dbReference>
<dbReference type="SUPFAM" id="SSF56784">
    <property type="entry name" value="HAD-like"/>
    <property type="match status" value="1"/>
</dbReference>
<dbReference type="InterPro" id="IPR036412">
    <property type="entry name" value="HAD-like_sf"/>
</dbReference>
<keyword evidence="5" id="KW-0067">ATP-binding</keyword>
<feature type="transmembrane region" description="Helical" evidence="9">
    <location>
        <begin position="234"/>
        <end position="252"/>
    </location>
</feature>
<evidence type="ECO:0000256" key="9">
    <source>
        <dbReference type="SAM" id="Phobius"/>
    </source>
</evidence>
<dbReference type="Gene3D" id="3.40.50.1000">
    <property type="entry name" value="HAD superfamily/HAD-like"/>
    <property type="match status" value="2"/>
</dbReference>
<evidence type="ECO:0000256" key="5">
    <source>
        <dbReference type="ARBA" id="ARBA00022840"/>
    </source>
</evidence>
<feature type="transmembrane region" description="Helical" evidence="9">
    <location>
        <begin position="753"/>
        <end position="770"/>
    </location>
</feature>
<dbReference type="Pfam" id="PF00702">
    <property type="entry name" value="Hydrolase"/>
    <property type="match status" value="1"/>
</dbReference>
<evidence type="ECO:0000256" key="7">
    <source>
        <dbReference type="ARBA" id="ARBA00022989"/>
    </source>
</evidence>
<dbReference type="InterPro" id="IPR018303">
    <property type="entry name" value="ATPase_P-typ_P_site"/>
</dbReference>
<evidence type="ECO:0000256" key="2">
    <source>
        <dbReference type="ARBA" id="ARBA00005675"/>
    </source>
</evidence>
<dbReference type="SFLD" id="SFLDS00003">
    <property type="entry name" value="Haloacid_Dehalogenase"/>
    <property type="match status" value="1"/>
</dbReference>
<name>A0ABU8VJS4_9BURK</name>
<dbReference type="PROSITE" id="PS00154">
    <property type="entry name" value="ATPASE_E1_E2"/>
    <property type="match status" value="1"/>
</dbReference>
<gene>
    <name evidence="11" type="ORF">WKW77_18935</name>
</gene>
<feature type="transmembrane region" description="Helical" evidence="9">
    <location>
        <begin position="713"/>
        <end position="738"/>
    </location>
</feature>
<dbReference type="EMBL" id="JBBKZU010000008">
    <property type="protein sequence ID" value="MEJ8813169.1"/>
    <property type="molecule type" value="Genomic_DNA"/>
</dbReference>
<feature type="transmembrane region" description="Helical" evidence="9">
    <location>
        <begin position="817"/>
        <end position="839"/>
    </location>
</feature>
<dbReference type="Gene3D" id="1.20.1110.10">
    <property type="entry name" value="Calcium-transporting ATPase, transmembrane domain"/>
    <property type="match status" value="2"/>
</dbReference>
<dbReference type="InterPro" id="IPR008250">
    <property type="entry name" value="ATPase_P-typ_transduc_dom_A_sf"/>
</dbReference>
<dbReference type="InterPro" id="IPR059000">
    <property type="entry name" value="ATPase_P-type_domA"/>
</dbReference>
<feature type="transmembrane region" description="Helical" evidence="9">
    <location>
        <begin position="645"/>
        <end position="666"/>
    </location>
</feature>
<comment type="similarity">
    <text evidence="2">Belongs to the cation transport ATPase (P-type) (TC 3.A.3) family. Type IIA subfamily.</text>
</comment>
<evidence type="ECO:0000259" key="10">
    <source>
        <dbReference type="SMART" id="SM00831"/>
    </source>
</evidence>
<dbReference type="InterPro" id="IPR023299">
    <property type="entry name" value="ATPase_P-typ_cyto_dom_N"/>
</dbReference>
<dbReference type="Pfam" id="PF00690">
    <property type="entry name" value="Cation_ATPase_N"/>
    <property type="match status" value="1"/>
</dbReference>
<evidence type="ECO:0000256" key="6">
    <source>
        <dbReference type="ARBA" id="ARBA00022967"/>
    </source>
</evidence>